<dbReference type="GeneID" id="19402976"/>
<reference evidence="1 2" key="1">
    <citation type="journal article" date="2012" name="PLoS Pathog.">
        <title>Diverse lifestyles and strategies of plant pathogenesis encoded in the genomes of eighteen Dothideomycetes fungi.</title>
        <authorList>
            <person name="Ohm R.A."/>
            <person name="Feau N."/>
            <person name="Henrissat B."/>
            <person name="Schoch C.L."/>
            <person name="Horwitz B.A."/>
            <person name="Barry K.W."/>
            <person name="Condon B.J."/>
            <person name="Copeland A.C."/>
            <person name="Dhillon B."/>
            <person name="Glaser F."/>
            <person name="Hesse C.N."/>
            <person name="Kosti I."/>
            <person name="LaButti K."/>
            <person name="Lindquist E.A."/>
            <person name="Lucas S."/>
            <person name="Salamov A.A."/>
            <person name="Bradshaw R.E."/>
            <person name="Ciuffetti L."/>
            <person name="Hamelin R.C."/>
            <person name="Kema G.H.J."/>
            <person name="Lawrence C."/>
            <person name="Scott J.A."/>
            <person name="Spatafora J.W."/>
            <person name="Turgeon B.G."/>
            <person name="de Wit P.J.G.M."/>
            <person name="Zhong S."/>
            <person name="Goodwin S.B."/>
            <person name="Grigoriev I.V."/>
        </authorList>
    </citation>
    <scope>NUCLEOTIDE SEQUENCE [LARGE SCALE GENOMIC DNA]</scope>
    <source>
        <strain evidence="2">28A</strain>
    </source>
</reference>
<sequence>MVLGSFAPRDMHVSLAHEATTWSHVRAIPIPAPTAFPREQHANAALKVDAVRVQPVLARVAYRMTRSWTFTLVYITAPVMCIQFGSGVIAGASARLDDLAEALEEQTRPAPTWNPAPLRT</sequence>
<proteinExistence type="predicted"/>
<evidence type="ECO:0000313" key="1">
    <source>
        <dbReference type="EMBL" id="EOA89778.1"/>
    </source>
</evidence>
<dbReference type="RefSeq" id="XP_008022411.1">
    <property type="nucleotide sequence ID" value="XM_008024220.1"/>
</dbReference>
<dbReference type="Proteomes" id="UP000016935">
    <property type="component" value="Unassembled WGS sequence"/>
</dbReference>
<gene>
    <name evidence="1" type="ORF">SETTUDRAFT_26103</name>
</gene>
<organism evidence="1 2">
    <name type="scientific">Exserohilum turcicum (strain 28A)</name>
    <name type="common">Northern leaf blight fungus</name>
    <name type="synonym">Setosphaeria turcica</name>
    <dbReference type="NCBI Taxonomy" id="671987"/>
    <lineage>
        <taxon>Eukaryota</taxon>
        <taxon>Fungi</taxon>
        <taxon>Dikarya</taxon>
        <taxon>Ascomycota</taxon>
        <taxon>Pezizomycotina</taxon>
        <taxon>Dothideomycetes</taxon>
        <taxon>Pleosporomycetidae</taxon>
        <taxon>Pleosporales</taxon>
        <taxon>Pleosporineae</taxon>
        <taxon>Pleosporaceae</taxon>
        <taxon>Exserohilum</taxon>
    </lineage>
</organism>
<dbReference type="AlphaFoldDB" id="R0K9W7"/>
<name>R0K9W7_EXST2</name>
<keyword evidence="2" id="KW-1185">Reference proteome</keyword>
<protein>
    <submittedName>
        <fullName evidence="1">Uncharacterized protein</fullName>
    </submittedName>
</protein>
<evidence type="ECO:0000313" key="2">
    <source>
        <dbReference type="Proteomes" id="UP000016935"/>
    </source>
</evidence>
<dbReference type="EMBL" id="KB908504">
    <property type="protein sequence ID" value="EOA89778.1"/>
    <property type="molecule type" value="Genomic_DNA"/>
</dbReference>
<dbReference type="HOGENOM" id="CLU_2051098_0_0_1"/>
<accession>R0K9W7</accession>
<reference evidence="1 2" key="2">
    <citation type="journal article" date="2013" name="PLoS Genet.">
        <title>Comparative genome structure, secondary metabolite, and effector coding capacity across Cochliobolus pathogens.</title>
        <authorList>
            <person name="Condon B.J."/>
            <person name="Leng Y."/>
            <person name="Wu D."/>
            <person name="Bushley K.E."/>
            <person name="Ohm R.A."/>
            <person name="Otillar R."/>
            <person name="Martin J."/>
            <person name="Schackwitz W."/>
            <person name="Grimwood J."/>
            <person name="MohdZainudin N."/>
            <person name="Xue C."/>
            <person name="Wang R."/>
            <person name="Manning V.A."/>
            <person name="Dhillon B."/>
            <person name="Tu Z.J."/>
            <person name="Steffenson B.J."/>
            <person name="Salamov A."/>
            <person name="Sun H."/>
            <person name="Lowry S."/>
            <person name="LaButti K."/>
            <person name="Han J."/>
            <person name="Copeland A."/>
            <person name="Lindquist E."/>
            <person name="Barry K."/>
            <person name="Schmutz J."/>
            <person name="Baker S.E."/>
            <person name="Ciuffetti L.M."/>
            <person name="Grigoriev I.V."/>
            <person name="Zhong S."/>
            <person name="Turgeon B.G."/>
        </authorList>
    </citation>
    <scope>NUCLEOTIDE SEQUENCE [LARGE SCALE GENOMIC DNA]</scope>
    <source>
        <strain evidence="2">28A</strain>
    </source>
</reference>